<reference evidence="1" key="1">
    <citation type="journal article" date="2008" name="BMC Genomics">
        <title>A conifer genomics resource of 200,000 spruce (Picea spp.) ESTs and 6,464 high-quality, sequence-finished full-length cDNAs for Sitka spruce (Picea sitchensis).</title>
        <authorList>
            <person name="Ralph S.G."/>
            <person name="Chun H.J."/>
            <person name="Kolosova N."/>
            <person name="Cooper D."/>
            <person name="Oddy C."/>
            <person name="Ritland C.E."/>
            <person name="Kirkpatrick R."/>
            <person name="Moore R."/>
            <person name="Barber S."/>
            <person name="Holt R.A."/>
            <person name="Jones S.J."/>
            <person name="Marra M.A."/>
            <person name="Douglas C.J."/>
            <person name="Ritland K."/>
            <person name="Bohlmann J."/>
        </authorList>
    </citation>
    <scope>NUCLEOTIDE SEQUENCE</scope>
    <source>
        <tissue evidence="1">Bark</tissue>
    </source>
</reference>
<sequence>MDRVIWEKWACVACSLYSWYGVEPFGCTETTSHVPGQRAYFAEKYLVFSRKSTRSQPCAILHDFWHSKG</sequence>
<protein>
    <submittedName>
        <fullName evidence="1">Uncharacterized protein</fullName>
    </submittedName>
</protein>
<organism evidence="1">
    <name type="scientific">Picea sitchensis</name>
    <name type="common">Sitka spruce</name>
    <name type="synonym">Pinus sitchensis</name>
    <dbReference type="NCBI Taxonomy" id="3332"/>
    <lineage>
        <taxon>Eukaryota</taxon>
        <taxon>Viridiplantae</taxon>
        <taxon>Streptophyta</taxon>
        <taxon>Embryophyta</taxon>
        <taxon>Tracheophyta</taxon>
        <taxon>Spermatophyta</taxon>
        <taxon>Pinopsida</taxon>
        <taxon>Pinidae</taxon>
        <taxon>Conifers I</taxon>
        <taxon>Pinales</taxon>
        <taxon>Pinaceae</taxon>
        <taxon>Picea</taxon>
    </lineage>
</organism>
<evidence type="ECO:0000313" key="1">
    <source>
        <dbReference type="EMBL" id="ABK23465.1"/>
    </source>
</evidence>
<proteinExistence type="evidence at transcript level"/>
<dbReference type="AlphaFoldDB" id="A9NS54"/>
<dbReference type="EMBL" id="EF084137">
    <property type="protein sequence ID" value="ABK23465.1"/>
    <property type="molecule type" value="mRNA"/>
</dbReference>
<name>A9NS54_PICSI</name>
<accession>A9NS54</accession>